<dbReference type="AlphaFoldDB" id="A0A0F9AEF8"/>
<organism evidence="1">
    <name type="scientific">marine sediment metagenome</name>
    <dbReference type="NCBI Taxonomy" id="412755"/>
    <lineage>
        <taxon>unclassified sequences</taxon>
        <taxon>metagenomes</taxon>
        <taxon>ecological metagenomes</taxon>
    </lineage>
</organism>
<dbReference type="EMBL" id="LAZR01058113">
    <property type="protein sequence ID" value="KKK70601.1"/>
    <property type="molecule type" value="Genomic_DNA"/>
</dbReference>
<proteinExistence type="predicted"/>
<accession>A0A0F9AEF8</accession>
<reference evidence="1" key="1">
    <citation type="journal article" date="2015" name="Nature">
        <title>Complex archaea that bridge the gap between prokaryotes and eukaryotes.</title>
        <authorList>
            <person name="Spang A."/>
            <person name="Saw J.H."/>
            <person name="Jorgensen S.L."/>
            <person name="Zaremba-Niedzwiedzka K."/>
            <person name="Martijn J."/>
            <person name="Lind A.E."/>
            <person name="van Eijk R."/>
            <person name="Schleper C."/>
            <person name="Guy L."/>
            <person name="Ettema T.J."/>
        </authorList>
    </citation>
    <scope>NUCLEOTIDE SEQUENCE</scope>
</reference>
<gene>
    <name evidence="1" type="ORF">LCGC14_2922310</name>
</gene>
<comment type="caution">
    <text evidence="1">The sequence shown here is derived from an EMBL/GenBank/DDBJ whole genome shotgun (WGS) entry which is preliminary data.</text>
</comment>
<evidence type="ECO:0000313" key="1">
    <source>
        <dbReference type="EMBL" id="KKK70601.1"/>
    </source>
</evidence>
<protein>
    <submittedName>
        <fullName evidence="1">Uncharacterized protein</fullName>
    </submittedName>
</protein>
<sequence>MKSTTEWAKADNIPISTAHQVRRRLGLGTPVASGKVILLTSAEWDKIKSAIQPGRGRPKG</sequence>
<name>A0A0F9AEF8_9ZZZZ</name>